<dbReference type="AlphaFoldDB" id="A0A5S3PLB5"/>
<evidence type="ECO:0000259" key="7">
    <source>
        <dbReference type="Pfam" id="PF04116"/>
    </source>
</evidence>
<feature type="transmembrane region" description="Helical" evidence="6">
    <location>
        <begin position="26"/>
        <end position="46"/>
    </location>
</feature>
<evidence type="ECO:0000256" key="4">
    <source>
        <dbReference type="ARBA" id="ARBA00023002"/>
    </source>
</evidence>
<feature type="transmembrane region" description="Helical" evidence="6">
    <location>
        <begin position="184"/>
        <end position="204"/>
    </location>
</feature>
<dbReference type="EMBL" id="VANS01000001">
    <property type="protein sequence ID" value="TMM55189.1"/>
    <property type="molecule type" value="Genomic_DNA"/>
</dbReference>
<keyword evidence="5 6" id="KW-0472">Membrane</keyword>
<dbReference type="PANTHER" id="PTHR21624">
    <property type="entry name" value="STEROL DESATURASE-RELATED PROTEIN"/>
    <property type="match status" value="1"/>
</dbReference>
<keyword evidence="2 6" id="KW-0812">Transmembrane</keyword>
<evidence type="ECO:0000256" key="2">
    <source>
        <dbReference type="ARBA" id="ARBA00022692"/>
    </source>
</evidence>
<comment type="caution">
    <text evidence="8">The sequence shown here is derived from an EMBL/GenBank/DDBJ whole genome shotgun (WGS) entry which is preliminary data.</text>
</comment>
<sequence length="335" mass="38507">MQDREWMAPLGQVWDLTLGVLFDPGHFLSILPLFVAFAIAFAVVVIRRAKKVGLASLKPRHIVALLLPRRIFLHSSAKLDYAVFFINQLVLFFITISALLSPALVSEFIVSTGSVMGLETRQAEVSLTQRVIYSVFLTLLWDFSATYAHYLKHKVPILWELHKVHHSAEVMTPVTALRRHPLEALFSSAISALVIGLGVGIWVLVFGQDIMPYNLFGTLVGIWLWRLAGYNLRHSHIWISYGDFWNRVFISPAQHQVHHSKSPAHYDTNFGHIFAFWDKLFGTLYLPRFDERMEFGIDDDEMPEYRSLFGLYVTPCIKIWHRLKPKRDTHRAPAE</sequence>
<dbReference type="GO" id="GO:0012505">
    <property type="term" value="C:endomembrane system"/>
    <property type="evidence" value="ECO:0007669"/>
    <property type="project" value="UniProtKB-SubCell"/>
</dbReference>
<comment type="subcellular location">
    <subcellularLocation>
        <location evidence="1">Endomembrane system</location>
        <topology evidence="1">Multi-pass membrane protein</topology>
    </subcellularLocation>
</comment>
<dbReference type="GO" id="GO:0006643">
    <property type="term" value="P:membrane lipid metabolic process"/>
    <property type="evidence" value="ECO:0007669"/>
    <property type="project" value="TreeGrafter"/>
</dbReference>
<organism evidence="8 9">
    <name type="scientific">Sulfitobacter sabulilitoris</name>
    <dbReference type="NCBI Taxonomy" id="2562655"/>
    <lineage>
        <taxon>Bacteria</taxon>
        <taxon>Pseudomonadati</taxon>
        <taxon>Pseudomonadota</taxon>
        <taxon>Alphaproteobacteria</taxon>
        <taxon>Rhodobacterales</taxon>
        <taxon>Roseobacteraceae</taxon>
        <taxon>Sulfitobacter</taxon>
    </lineage>
</organism>
<protein>
    <submittedName>
        <fullName evidence="8">Sterol desaturase family protein</fullName>
    </submittedName>
</protein>
<dbReference type="Proteomes" id="UP000309550">
    <property type="component" value="Unassembled WGS sequence"/>
</dbReference>
<dbReference type="GO" id="GO:0005506">
    <property type="term" value="F:iron ion binding"/>
    <property type="evidence" value="ECO:0007669"/>
    <property type="project" value="InterPro"/>
</dbReference>
<evidence type="ECO:0000256" key="3">
    <source>
        <dbReference type="ARBA" id="ARBA00022989"/>
    </source>
</evidence>
<dbReference type="GO" id="GO:0008610">
    <property type="term" value="P:lipid biosynthetic process"/>
    <property type="evidence" value="ECO:0007669"/>
    <property type="project" value="InterPro"/>
</dbReference>
<name>A0A5S3PLB5_9RHOB</name>
<keyword evidence="3 6" id="KW-1133">Transmembrane helix</keyword>
<dbReference type="OrthoDB" id="9770329at2"/>
<reference evidence="8 9" key="1">
    <citation type="submission" date="2019-05" db="EMBL/GenBank/DDBJ databases">
        <title>Sulfitobacter sabulilitoris sp. nov., isolated from a marine sand.</title>
        <authorList>
            <person name="Yoon J.-H."/>
        </authorList>
    </citation>
    <scope>NUCLEOTIDE SEQUENCE [LARGE SCALE GENOMIC DNA]</scope>
    <source>
        <strain evidence="8 9">HSMS-29</strain>
    </source>
</reference>
<keyword evidence="4" id="KW-0560">Oxidoreductase</keyword>
<dbReference type="InterPro" id="IPR051689">
    <property type="entry name" value="Sterol_desaturase/TMEM195"/>
</dbReference>
<evidence type="ECO:0000313" key="9">
    <source>
        <dbReference type="Proteomes" id="UP000309550"/>
    </source>
</evidence>
<accession>A0A5S3PLB5</accession>
<dbReference type="RefSeq" id="WP_138661358.1">
    <property type="nucleotide sequence ID" value="NZ_VANS01000001.1"/>
</dbReference>
<dbReference type="InterPro" id="IPR006694">
    <property type="entry name" value="Fatty_acid_hydroxylase"/>
</dbReference>
<feature type="transmembrane region" description="Helical" evidence="6">
    <location>
        <begin position="131"/>
        <end position="151"/>
    </location>
</feature>
<evidence type="ECO:0000256" key="6">
    <source>
        <dbReference type="SAM" id="Phobius"/>
    </source>
</evidence>
<feature type="transmembrane region" description="Helical" evidence="6">
    <location>
        <begin position="79"/>
        <end position="100"/>
    </location>
</feature>
<evidence type="ECO:0000313" key="8">
    <source>
        <dbReference type="EMBL" id="TMM55189.1"/>
    </source>
</evidence>
<feature type="transmembrane region" description="Helical" evidence="6">
    <location>
        <begin position="210"/>
        <end position="228"/>
    </location>
</feature>
<keyword evidence="9" id="KW-1185">Reference proteome</keyword>
<dbReference type="GO" id="GO:0016020">
    <property type="term" value="C:membrane"/>
    <property type="evidence" value="ECO:0007669"/>
    <property type="project" value="GOC"/>
</dbReference>
<evidence type="ECO:0000256" key="1">
    <source>
        <dbReference type="ARBA" id="ARBA00004127"/>
    </source>
</evidence>
<gene>
    <name evidence="8" type="ORF">FDT80_06405</name>
</gene>
<feature type="domain" description="Fatty acid hydroxylase" evidence="7">
    <location>
        <begin position="135"/>
        <end position="283"/>
    </location>
</feature>
<dbReference type="GO" id="GO:0050479">
    <property type="term" value="F:glyceryl-ether monooxygenase activity"/>
    <property type="evidence" value="ECO:0007669"/>
    <property type="project" value="TreeGrafter"/>
</dbReference>
<dbReference type="Pfam" id="PF04116">
    <property type="entry name" value="FA_hydroxylase"/>
    <property type="match status" value="1"/>
</dbReference>
<dbReference type="PANTHER" id="PTHR21624:SF3">
    <property type="entry name" value="FATTY ACID HYDROXYLASE DOMAIN-CONTAINING PROTEIN"/>
    <property type="match status" value="1"/>
</dbReference>
<proteinExistence type="predicted"/>
<evidence type="ECO:0000256" key="5">
    <source>
        <dbReference type="ARBA" id="ARBA00023136"/>
    </source>
</evidence>